<evidence type="ECO:0000313" key="2">
    <source>
        <dbReference type="Proteomes" id="UP000256373"/>
    </source>
</evidence>
<sequence length="272" mass="30664">MRPVRQMFADDYNRESDILKTEFNFIRIGCFGSASLYVILDMNVSEFPHNLFLDLDGNFIYHKRPIANIISTEWYLSNSSRTKLTRDFTKSIWIPTEGGDLAISILFQNLEGTLTTERFHIEQTLAIKSPISSEMNILVSHGTNEIAINQAIYPNESPKLNVSPILGTGKILILFVCHSGSIRSTPFENSVSTLVKKFLSEGYVSIIAPFWSLHIDIPPIWLPKLLEELNKGESLAHAVHQANLVVFDSFPTIAAWACLHLYGDPHITLETN</sequence>
<evidence type="ECO:0000313" key="1">
    <source>
        <dbReference type="EMBL" id="REA64435.1"/>
    </source>
</evidence>
<proteinExistence type="predicted"/>
<accession>A0A3D8YIB3</accession>
<reference evidence="1 2" key="1">
    <citation type="submission" date="2018-07" db="EMBL/GenBank/DDBJ databases">
        <title>Dyadobacter roseus sp. nov., isolated from rose rhizosphere soil.</title>
        <authorList>
            <person name="Chen L."/>
        </authorList>
    </citation>
    <scope>NUCLEOTIDE SEQUENCE [LARGE SCALE GENOMIC DNA]</scope>
    <source>
        <strain evidence="1 2">RS19</strain>
    </source>
</reference>
<organism evidence="1 2">
    <name type="scientific">Dyadobacter luteus</name>
    <dbReference type="NCBI Taxonomy" id="2259619"/>
    <lineage>
        <taxon>Bacteria</taxon>
        <taxon>Pseudomonadati</taxon>
        <taxon>Bacteroidota</taxon>
        <taxon>Cytophagia</taxon>
        <taxon>Cytophagales</taxon>
        <taxon>Spirosomataceae</taxon>
        <taxon>Dyadobacter</taxon>
    </lineage>
</organism>
<protein>
    <recommendedName>
        <fullName evidence="3">CHAT domain-containing protein</fullName>
    </recommendedName>
</protein>
<dbReference type="AlphaFoldDB" id="A0A3D8YIB3"/>
<name>A0A3D8YIB3_9BACT</name>
<evidence type="ECO:0008006" key="3">
    <source>
        <dbReference type="Google" id="ProtNLM"/>
    </source>
</evidence>
<keyword evidence="2" id="KW-1185">Reference proteome</keyword>
<dbReference type="EMBL" id="QNUL01000001">
    <property type="protein sequence ID" value="REA64435.1"/>
    <property type="molecule type" value="Genomic_DNA"/>
</dbReference>
<comment type="caution">
    <text evidence="1">The sequence shown here is derived from an EMBL/GenBank/DDBJ whole genome shotgun (WGS) entry which is preliminary data.</text>
</comment>
<gene>
    <name evidence="1" type="ORF">DSL64_02475</name>
</gene>
<dbReference type="Proteomes" id="UP000256373">
    <property type="component" value="Unassembled WGS sequence"/>
</dbReference>